<name>A0A6M3Y1D4_9ZZZZ</name>
<dbReference type="EMBL" id="MT145142">
    <property type="protein sequence ID" value="QJI04039.1"/>
    <property type="molecule type" value="Genomic_DNA"/>
</dbReference>
<evidence type="ECO:0008006" key="2">
    <source>
        <dbReference type="Google" id="ProtNLM"/>
    </source>
</evidence>
<accession>A0A6M3Y1D4</accession>
<protein>
    <recommendedName>
        <fullName evidence="2">HNH endonuclease</fullName>
    </recommendedName>
</protein>
<proteinExistence type="predicted"/>
<dbReference type="AlphaFoldDB" id="A0A6M3Y1D4"/>
<gene>
    <name evidence="1" type="ORF">TM448B05961_0008</name>
</gene>
<organism evidence="1">
    <name type="scientific">viral metagenome</name>
    <dbReference type="NCBI Taxonomy" id="1070528"/>
    <lineage>
        <taxon>unclassified sequences</taxon>
        <taxon>metagenomes</taxon>
        <taxon>organismal metagenomes</taxon>
    </lineage>
</organism>
<reference evidence="1" key="1">
    <citation type="submission" date="2020-03" db="EMBL/GenBank/DDBJ databases">
        <title>The deep terrestrial virosphere.</title>
        <authorList>
            <person name="Holmfeldt K."/>
            <person name="Nilsson E."/>
            <person name="Simone D."/>
            <person name="Lopez-Fernandez M."/>
            <person name="Wu X."/>
            <person name="de Brujin I."/>
            <person name="Lundin D."/>
            <person name="Andersson A."/>
            <person name="Bertilsson S."/>
            <person name="Dopson M."/>
        </authorList>
    </citation>
    <scope>NUCLEOTIDE SEQUENCE</scope>
    <source>
        <strain evidence="1">TM448B05961</strain>
    </source>
</reference>
<evidence type="ECO:0000313" key="1">
    <source>
        <dbReference type="EMBL" id="QJI04039.1"/>
    </source>
</evidence>
<sequence length="86" mass="10663">MVTPHHYYYRSGYGHLKYDLENGIILCRKCHFALHFGKDPKKIEDRIREVRGRKWENRLFKKSKEKHYSYQTIDYYNKIIKQLQKL</sequence>